<proteinExistence type="predicted"/>
<organism evidence="1 2">
    <name type="scientific">Trichonephila clavata</name>
    <name type="common">Joro spider</name>
    <name type="synonym">Nephila clavata</name>
    <dbReference type="NCBI Taxonomy" id="2740835"/>
    <lineage>
        <taxon>Eukaryota</taxon>
        <taxon>Metazoa</taxon>
        <taxon>Ecdysozoa</taxon>
        <taxon>Arthropoda</taxon>
        <taxon>Chelicerata</taxon>
        <taxon>Arachnida</taxon>
        <taxon>Araneae</taxon>
        <taxon>Araneomorphae</taxon>
        <taxon>Entelegynae</taxon>
        <taxon>Araneoidea</taxon>
        <taxon>Nephilidae</taxon>
        <taxon>Trichonephila</taxon>
    </lineage>
</organism>
<accession>A0A8X6J5M7</accession>
<reference evidence="1" key="1">
    <citation type="submission" date="2020-07" db="EMBL/GenBank/DDBJ databases">
        <title>Multicomponent nature underlies the extraordinary mechanical properties of spider dragline silk.</title>
        <authorList>
            <person name="Kono N."/>
            <person name="Nakamura H."/>
            <person name="Mori M."/>
            <person name="Yoshida Y."/>
            <person name="Ohtoshi R."/>
            <person name="Malay A.D."/>
            <person name="Moran D.A.P."/>
            <person name="Tomita M."/>
            <person name="Numata K."/>
            <person name="Arakawa K."/>
        </authorList>
    </citation>
    <scope>NUCLEOTIDE SEQUENCE</scope>
</reference>
<comment type="caution">
    <text evidence="1">The sequence shown here is derived from an EMBL/GenBank/DDBJ whole genome shotgun (WGS) entry which is preliminary data.</text>
</comment>
<evidence type="ECO:0000313" key="1">
    <source>
        <dbReference type="EMBL" id="GFQ92730.1"/>
    </source>
</evidence>
<dbReference type="Proteomes" id="UP000887116">
    <property type="component" value="Unassembled WGS sequence"/>
</dbReference>
<evidence type="ECO:0000313" key="2">
    <source>
        <dbReference type="Proteomes" id="UP000887116"/>
    </source>
</evidence>
<dbReference type="OrthoDB" id="6435517at2759"/>
<keyword evidence="2" id="KW-1185">Reference proteome</keyword>
<dbReference type="AlphaFoldDB" id="A0A8X6J5M7"/>
<dbReference type="EMBL" id="BMAO01033911">
    <property type="protein sequence ID" value="GFQ92730.1"/>
    <property type="molecule type" value="Genomic_DNA"/>
</dbReference>
<name>A0A8X6J5M7_TRICU</name>
<protein>
    <submittedName>
        <fullName evidence="1">Zinc finger MYM-type protein 1</fullName>
    </submittedName>
</protein>
<dbReference type="PANTHER" id="PTHR45749:SF23">
    <property type="entry name" value="ZINC FINGER MYM-TYPE PROTEIN 1-LIKE"/>
    <property type="match status" value="1"/>
</dbReference>
<sequence length="99" mass="11033">MSTRGLPFRSDDQELVSTTNGLFLGCLGLITEFDSFLFQHMTKYGNKGKGSTSYLSSDICSEFIDVIGKRALKEILKEIKLARYFSLIIDSTPDASHTD</sequence>
<gene>
    <name evidence="1" type="ORF">TNCT_43701</name>
</gene>
<dbReference type="PANTHER" id="PTHR45749">
    <property type="match status" value="1"/>
</dbReference>
<dbReference type="PROSITE" id="PS51257">
    <property type="entry name" value="PROKAR_LIPOPROTEIN"/>
    <property type="match status" value="1"/>
</dbReference>